<feature type="compositionally biased region" description="Low complexity" evidence="1">
    <location>
        <begin position="1"/>
        <end position="22"/>
    </location>
</feature>
<dbReference type="InterPro" id="IPR021109">
    <property type="entry name" value="Peptidase_aspartic_dom_sf"/>
</dbReference>
<evidence type="ECO:0000256" key="1">
    <source>
        <dbReference type="SAM" id="MobiDB-lite"/>
    </source>
</evidence>
<feature type="region of interest" description="Disordered" evidence="1">
    <location>
        <begin position="733"/>
        <end position="785"/>
    </location>
</feature>
<gene>
    <name evidence="3" type="ORF">Tco_1094589</name>
</gene>
<evidence type="ECO:0000313" key="4">
    <source>
        <dbReference type="Proteomes" id="UP001151760"/>
    </source>
</evidence>
<organism evidence="3 4">
    <name type="scientific">Tanacetum coccineum</name>
    <dbReference type="NCBI Taxonomy" id="301880"/>
    <lineage>
        <taxon>Eukaryota</taxon>
        <taxon>Viridiplantae</taxon>
        <taxon>Streptophyta</taxon>
        <taxon>Embryophyta</taxon>
        <taxon>Tracheophyta</taxon>
        <taxon>Spermatophyta</taxon>
        <taxon>Magnoliopsida</taxon>
        <taxon>eudicotyledons</taxon>
        <taxon>Gunneridae</taxon>
        <taxon>Pentapetalae</taxon>
        <taxon>asterids</taxon>
        <taxon>campanulids</taxon>
        <taxon>Asterales</taxon>
        <taxon>Asteraceae</taxon>
        <taxon>Asteroideae</taxon>
        <taxon>Anthemideae</taxon>
        <taxon>Anthemidinae</taxon>
        <taxon>Tanacetum</taxon>
    </lineage>
</organism>
<name>A0ABQ5II24_9ASTR</name>
<evidence type="ECO:0000313" key="3">
    <source>
        <dbReference type="EMBL" id="GJT99071.1"/>
    </source>
</evidence>
<feature type="compositionally biased region" description="Polar residues" evidence="1">
    <location>
        <begin position="336"/>
        <end position="384"/>
    </location>
</feature>
<keyword evidence="3" id="KW-0548">Nucleotidyltransferase</keyword>
<comment type="caution">
    <text evidence="3">The sequence shown here is derived from an EMBL/GenBank/DDBJ whole genome shotgun (WGS) entry which is preliminary data.</text>
</comment>
<dbReference type="InterPro" id="IPR005162">
    <property type="entry name" value="Retrotrans_gag_dom"/>
</dbReference>
<protein>
    <submittedName>
        <fullName evidence="3">Reverse transcriptase domain-containing protein</fullName>
    </submittedName>
</protein>
<dbReference type="PANTHER" id="PTHR33067:SF9">
    <property type="entry name" value="RNA-DIRECTED DNA POLYMERASE"/>
    <property type="match status" value="1"/>
</dbReference>
<reference evidence="3" key="2">
    <citation type="submission" date="2022-01" db="EMBL/GenBank/DDBJ databases">
        <authorList>
            <person name="Yamashiro T."/>
            <person name="Shiraishi A."/>
            <person name="Satake H."/>
            <person name="Nakayama K."/>
        </authorList>
    </citation>
    <scope>NUCLEOTIDE SEQUENCE</scope>
</reference>
<sequence length="1386" mass="156304">MRTRSSSNLVGNSSSNPTTSNPKCHNCRRSNKSVEPFALEESPVVTMDDQRIMVELLCAPTEGYAEAIVVPPILAEHFELKHSLINMMTSDQFFRLEKDNPHDHIRWFNKITPTIKCKDVPNSAIKLMLFPFSLAGAARRWLKKEPPCSILTWEDLVSKFINEFFPPLRTTNLRNEISNFQQKFDESFHEAWDRYKDLLRACPHHGFTELHQLDTFYNALNPADQDSLNSATGGNILERSTQDVLTIIENKSKQTSAVTTAMTTILKQFQATPPPASVKAVEEICVTCGGAHPYYQCLAADGNTFPEYRDNIQEYVATAAGNYNQGNSGYRPPGMANQTRPPGFVQQNKQNNQNRFSQPQGYNRGNNFNQNANYQAPTQQQQSVPLSELEKFKKMNDVNIKAMQAQIKNVKNELRNEMQSPIQASMSNQIAFFQMNTTSTSSSGSLPSNNVANPKGELKAITTRSGLVLDVPTVLMPPPFINPEEDERVEETLIEPEHGEYTIKVPPPLIQKAKPPSQRNFVVYQRDPRHPHIPYPSRMNHELKCKALADLGASINLMPLLVWKKLGLSDLISTQMTLELANREICTLVGIARDVFILVGKFTFPADFVIINYESDPRVPVILGRPFLRTARALIDVHGEEMIIRDGNERLTLNMRHDTSSYSTQPHQESINMIDVYNVSHEEILKDLFATNHPSGNPTTSSHPDLISPEVNDDIFDPEGDIIKNMLNLDKTKDLPPYHDNPLSGNPTLISEPETNDSFPSGNSNPSSPLPPFHNSLSGSTTSSLPSLPISKTIDYFLEEFADELAHITFLPGSDDLPFDAESDLREIEYLLNHVPIKEMDSILEDSVNENSLEDNLDDYDDNLFDLETINNNTYDDPFDSKEEKIKDSKILIDELDLSGSSDFLPFPECDSVFYEDFSEVDALSSTNNEDKVFNLGILIHENLFEITNCATPEKNVKKATNASLILEDFNPPLYELPFHKEVPGLGALLSFSFKNEEKVFNPEILTSKRVYSSLLPELSHLGPKDFKVIKIFESPIEMFPCSYGEDFRILDVPYGSQGTTSGGGSRRQETMGDTIAQTSLQQRVLDLETTKTTQAEEIASLKRRVKKLEQKKRSRTHGLKRLYKVGLTTRVESSRDKENDADMFDVNTLTGDEVLVEPEVAIKDVNLTVNKVTLAQALAVLKSVKPKVKANVVEEPSVLVSAASTKVCAATTTTTATIPTPRKGIDKGKGIMVEEPEKMKKKDQISFDKQEAKRLQVEFDENERLAKIDADYQLAQRLQAEEQEQFTTKQKATLFNELLEQRRKNFIAKRAKEKRNKPPTQAQQIKIMYTYLKNMEGKKPKDLKNKSFNSILKMFDKAFKRVYTCVDFRTYLVKGSSKRAGTELE</sequence>
<feature type="region of interest" description="Disordered" evidence="1">
    <location>
        <begin position="324"/>
        <end position="384"/>
    </location>
</feature>
<proteinExistence type="predicted"/>
<evidence type="ECO:0000259" key="2">
    <source>
        <dbReference type="Pfam" id="PF03732"/>
    </source>
</evidence>
<dbReference type="GO" id="GO:0003964">
    <property type="term" value="F:RNA-directed DNA polymerase activity"/>
    <property type="evidence" value="ECO:0007669"/>
    <property type="project" value="UniProtKB-KW"/>
</dbReference>
<feature type="region of interest" description="Disordered" evidence="1">
    <location>
        <begin position="1"/>
        <end position="28"/>
    </location>
</feature>
<dbReference type="Gene3D" id="2.40.70.10">
    <property type="entry name" value="Acid Proteases"/>
    <property type="match status" value="1"/>
</dbReference>
<feature type="domain" description="Retrotransposon gag" evidence="2">
    <location>
        <begin position="129"/>
        <end position="222"/>
    </location>
</feature>
<keyword evidence="3" id="KW-0695">RNA-directed DNA polymerase</keyword>
<keyword evidence="3" id="KW-0808">Transferase</keyword>
<feature type="compositionally biased region" description="Low complexity" evidence="1">
    <location>
        <begin position="758"/>
        <end position="785"/>
    </location>
</feature>
<dbReference type="Proteomes" id="UP001151760">
    <property type="component" value="Unassembled WGS sequence"/>
</dbReference>
<reference evidence="3" key="1">
    <citation type="journal article" date="2022" name="Int. J. Mol. Sci.">
        <title>Draft Genome of Tanacetum Coccineum: Genomic Comparison of Closely Related Tanacetum-Family Plants.</title>
        <authorList>
            <person name="Yamashiro T."/>
            <person name="Shiraishi A."/>
            <person name="Nakayama K."/>
            <person name="Satake H."/>
        </authorList>
    </citation>
    <scope>NUCLEOTIDE SEQUENCE</scope>
</reference>
<dbReference type="EMBL" id="BQNB010020734">
    <property type="protein sequence ID" value="GJT99071.1"/>
    <property type="molecule type" value="Genomic_DNA"/>
</dbReference>
<keyword evidence="4" id="KW-1185">Reference proteome</keyword>
<dbReference type="CDD" id="cd00303">
    <property type="entry name" value="retropepsin_like"/>
    <property type="match status" value="1"/>
</dbReference>
<dbReference type="PANTHER" id="PTHR33067">
    <property type="entry name" value="RNA-DIRECTED DNA POLYMERASE-RELATED"/>
    <property type="match status" value="1"/>
</dbReference>
<accession>A0ABQ5II24</accession>
<dbReference type="Pfam" id="PF03732">
    <property type="entry name" value="Retrotrans_gag"/>
    <property type="match status" value="1"/>
</dbReference>